<keyword evidence="2" id="KW-0472">Membrane</keyword>
<dbReference type="CDD" id="cd00118">
    <property type="entry name" value="LysM"/>
    <property type="match status" value="1"/>
</dbReference>
<evidence type="ECO:0000313" key="5">
    <source>
        <dbReference type="Proteomes" id="UP001501736"/>
    </source>
</evidence>
<evidence type="ECO:0000259" key="3">
    <source>
        <dbReference type="Pfam" id="PF01476"/>
    </source>
</evidence>
<proteinExistence type="predicted"/>
<feature type="compositionally biased region" description="Low complexity" evidence="1">
    <location>
        <begin position="165"/>
        <end position="178"/>
    </location>
</feature>
<keyword evidence="5" id="KW-1185">Reference proteome</keyword>
<dbReference type="InterPro" id="IPR052196">
    <property type="entry name" value="Bact_Kbp"/>
</dbReference>
<dbReference type="Proteomes" id="UP001501736">
    <property type="component" value="Unassembled WGS sequence"/>
</dbReference>
<evidence type="ECO:0000256" key="2">
    <source>
        <dbReference type="SAM" id="Phobius"/>
    </source>
</evidence>
<feature type="transmembrane region" description="Helical" evidence="2">
    <location>
        <begin position="26"/>
        <end position="50"/>
    </location>
</feature>
<evidence type="ECO:0000256" key="1">
    <source>
        <dbReference type="SAM" id="MobiDB-lite"/>
    </source>
</evidence>
<accession>A0ABP6R8W6</accession>
<comment type="caution">
    <text evidence="4">The sequence shown here is derived from an EMBL/GenBank/DDBJ whole genome shotgun (WGS) entry which is preliminary data.</text>
</comment>
<feature type="compositionally biased region" description="Low complexity" evidence="1">
    <location>
        <begin position="194"/>
        <end position="203"/>
    </location>
</feature>
<reference evidence="5" key="1">
    <citation type="journal article" date="2019" name="Int. J. Syst. Evol. Microbiol.">
        <title>The Global Catalogue of Microorganisms (GCM) 10K type strain sequencing project: providing services to taxonomists for standard genome sequencing and annotation.</title>
        <authorList>
            <consortium name="The Broad Institute Genomics Platform"/>
            <consortium name="The Broad Institute Genome Sequencing Center for Infectious Disease"/>
            <person name="Wu L."/>
            <person name="Ma J."/>
        </authorList>
    </citation>
    <scope>NUCLEOTIDE SEQUENCE [LARGE SCALE GENOMIC DNA]</scope>
    <source>
        <strain evidence="5">JCM 11483</strain>
    </source>
</reference>
<protein>
    <recommendedName>
        <fullName evidence="3">LysM domain-containing protein</fullName>
    </recommendedName>
</protein>
<feature type="compositionally biased region" description="Acidic residues" evidence="1">
    <location>
        <begin position="179"/>
        <end position="193"/>
    </location>
</feature>
<organism evidence="4 5">
    <name type="scientific">Nesterenkonia halobia</name>
    <dbReference type="NCBI Taxonomy" id="37922"/>
    <lineage>
        <taxon>Bacteria</taxon>
        <taxon>Bacillati</taxon>
        <taxon>Actinomycetota</taxon>
        <taxon>Actinomycetes</taxon>
        <taxon>Micrococcales</taxon>
        <taxon>Micrococcaceae</taxon>
        <taxon>Nesterenkonia</taxon>
    </lineage>
</organism>
<feature type="region of interest" description="Disordered" evidence="1">
    <location>
        <begin position="165"/>
        <end position="300"/>
    </location>
</feature>
<dbReference type="PANTHER" id="PTHR34700">
    <property type="entry name" value="POTASSIUM BINDING PROTEIN KBP"/>
    <property type="match status" value="1"/>
</dbReference>
<dbReference type="Pfam" id="PF01476">
    <property type="entry name" value="LysM"/>
    <property type="match status" value="1"/>
</dbReference>
<evidence type="ECO:0000313" key="4">
    <source>
        <dbReference type="EMBL" id="GAA3279656.1"/>
    </source>
</evidence>
<keyword evidence="2" id="KW-1133">Transmembrane helix</keyword>
<dbReference type="InterPro" id="IPR036779">
    <property type="entry name" value="LysM_dom_sf"/>
</dbReference>
<sequence length="365" mass="37138">MSAIHAPAPSPVAGRPAPSRASAADVVLTLLVVVSGPLLLVLGAVLMSGAETSAARLLRPEASTLQVWGATLEEQRQALAVGDLQAVEELIGLLCVAFGVLLSLLAALSVVATALLQLSRRIGVRRGTALLELLSPGFMRRALVIALGAQMAVMGTAAGVSSSVASQTTVPTPTAAAQDEQDDQDDEDAEDAEAGSTAGADSDLVADRGDQFPDPLFAPAPAADDEDAGDGAGDASSADSEAPSEDSPDSSSDSSSEGSEESDGSDGSTTSRPAGPQRTTSPEPGDRLTGGQTRSAADEADHVVVQSGDTLWSIAAEHLGQEAADAQIAAEWPRWYAANRATIGDDPSELRPGMVLELPDERSRG</sequence>
<feature type="transmembrane region" description="Helical" evidence="2">
    <location>
        <begin position="90"/>
        <end position="116"/>
    </location>
</feature>
<dbReference type="EMBL" id="BAAAYG010000002">
    <property type="protein sequence ID" value="GAA3279656.1"/>
    <property type="molecule type" value="Genomic_DNA"/>
</dbReference>
<keyword evidence="2" id="KW-0812">Transmembrane</keyword>
<dbReference type="RefSeq" id="WP_344717427.1">
    <property type="nucleotide sequence ID" value="NZ_BAAAYG010000002.1"/>
</dbReference>
<dbReference type="PANTHER" id="PTHR34700:SF4">
    <property type="entry name" value="PHAGE-LIKE ELEMENT PBSX PROTEIN XKDP"/>
    <property type="match status" value="1"/>
</dbReference>
<feature type="domain" description="LysM" evidence="3">
    <location>
        <begin position="304"/>
        <end position="318"/>
    </location>
</feature>
<dbReference type="Gene3D" id="3.10.350.10">
    <property type="entry name" value="LysM domain"/>
    <property type="match status" value="1"/>
</dbReference>
<dbReference type="InterPro" id="IPR018392">
    <property type="entry name" value="LysM"/>
</dbReference>
<name>A0ABP6R8W6_9MICC</name>
<feature type="compositionally biased region" description="Polar residues" evidence="1">
    <location>
        <begin position="269"/>
        <end position="282"/>
    </location>
</feature>
<gene>
    <name evidence="4" type="ORF">GCM10020260_02990</name>
</gene>
<feature type="region of interest" description="Disordered" evidence="1">
    <location>
        <begin position="345"/>
        <end position="365"/>
    </location>
</feature>